<feature type="chain" id="PRO_5036210937" evidence="1">
    <location>
        <begin position="19"/>
        <end position="115"/>
    </location>
</feature>
<evidence type="ECO:0000313" key="3">
    <source>
        <dbReference type="Proteomes" id="UP000759131"/>
    </source>
</evidence>
<protein>
    <submittedName>
        <fullName evidence="2">Uncharacterized protein</fullName>
    </submittedName>
</protein>
<evidence type="ECO:0000313" key="2">
    <source>
        <dbReference type="EMBL" id="CAD7624515.1"/>
    </source>
</evidence>
<accession>A0A7R9KKK5</accession>
<dbReference type="Proteomes" id="UP000759131">
    <property type="component" value="Unassembled WGS sequence"/>
</dbReference>
<name>A0A7R9KKK5_9ACAR</name>
<organism evidence="2">
    <name type="scientific">Medioppia subpectinata</name>
    <dbReference type="NCBI Taxonomy" id="1979941"/>
    <lineage>
        <taxon>Eukaryota</taxon>
        <taxon>Metazoa</taxon>
        <taxon>Ecdysozoa</taxon>
        <taxon>Arthropoda</taxon>
        <taxon>Chelicerata</taxon>
        <taxon>Arachnida</taxon>
        <taxon>Acari</taxon>
        <taxon>Acariformes</taxon>
        <taxon>Sarcoptiformes</taxon>
        <taxon>Oribatida</taxon>
        <taxon>Brachypylina</taxon>
        <taxon>Oppioidea</taxon>
        <taxon>Oppiidae</taxon>
        <taxon>Medioppia</taxon>
    </lineage>
</organism>
<reference evidence="2" key="1">
    <citation type="submission" date="2020-11" db="EMBL/GenBank/DDBJ databases">
        <authorList>
            <person name="Tran Van P."/>
        </authorList>
    </citation>
    <scope>NUCLEOTIDE SEQUENCE</scope>
</reference>
<dbReference type="AlphaFoldDB" id="A0A7R9KKK5"/>
<dbReference type="OrthoDB" id="6506916at2759"/>
<evidence type="ECO:0000256" key="1">
    <source>
        <dbReference type="SAM" id="SignalP"/>
    </source>
</evidence>
<dbReference type="EMBL" id="CAJPIZ010002378">
    <property type="protein sequence ID" value="CAG2104945.1"/>
    <property type="molecule type" value="Genomic_DNA"/>
</dbReference>
<proteinExistence type="predicted"/>
<keyword evidence="3" id="KW-1185">Reference proteome</keyword>
<feature type="signal peptide" evidence="1">
    <location>
        <begin position="1"/>
        <end position="18"/>
    </location>
</feature>
<keyword evidence="1" id="KW-0732">Signal</keyword>
<gene>
    <name evidence="2" type="ORF">OSB1V03_LOCUS4959</name>
</gene>
<dbReference type="EMBL" id="OC856953">
    <property type="protein sequence ID" value="CAD7624515.1"/>
    <property type="molecule type" value="Genomic_DNA"/>
</dbReference>
<sequence length="115" mass="13544">MTMLTLCLIHTIVCLDSSDKNTVINRSEECQRIGLWKCGHRFIRAHKFIDIIVNEESFESKCILRSAFFKCIEKWAKRDDCQKYANHMTEHSMKFRKRLTDTLWSTRGCLTGVPK</sequence>